<proteinExistence type="predicted"/>
<dbReference type="InterPro" id="IPR050312">
    <property type="entry name" value="IolE/XylAMocC-like"/>
</dbReference>
<dbReference type="PANTHER" id="PTHR12110">
    <property type="entry name" value="HYDROXYPYRUVATE ISOMERASE"/>
    <property type="match status" value="1"/>
</dbReference>
<dbReference type="InterPro" id="IPR013022">
    <property type="entry name" value="Xyl_isomerase-like_TIM-brl"/>
</dbReference>
<sequence>MAAYTVLYPYARPKFAIASLSLGTNAHHDLPTKIRVASNLGYDGIEIFIPDFEGFVNQVREGKHTELFTEPIPTSSSTELDLACAAAVYNLCNSLGLEIPLYQPLRNFENFRSQGHIDTSLAEAERWLRIMPAMKCDLLLVCSNYIPPPSPIDEKYTMNMYIDAQVDAFRQLGALAEKYGVRIGYEPLSWGTVIDNWMQVWEIVERVDLENVGVLLDSFNTLGNQYADPGQASTICKGQTLAAMLFNLEELAISIPVEKIFFFQVADAVRPAEICYDEDDMPRRMKWSRACRVFPCEPQTPCPTGMEDTTSDPENPSSGYLGFLPVTQMTSLLHRMGYRGWWSLEVFNTSLQESDIGCPERHGSRGINGLNILWDVVQTDMQSRNLDIELGTFFDRKRTISSPTLSTPTLSTGSNSDASDSFIPSIDNDFELELPEALHRIGGCGRPTLDIDIEGLKTKDT</sequence>
<dbReference type="SUPFAM" id="SSF51658">
    <property type="entry name" value="Xylose isomerase-like"/>
    <property type="match status" value="1"/>
</dbReference>
<evidence type="ECO:0000259" key="1">
    <source>
        <dbReference type="Pfam" id="PF01261"/>
    </source>
</evidence>
<keyword evidence="3" id="KW-1185">Reference proteome</keyword>
<accession>A0ABQ8VM29</accession>
<dbReference type="EMBL" id="JANVFT010000026">
    <property type="protein sequence ID" value="KAJ4496632.1"/>
    <property type="molecule type" value="Genomic_DNA"/>
</dbReference>
<dbReference type="Proteomes" id="UP001150217">
    <property type="component" value="Unassembled WGS sequence"/>
</dbReference>
<protein>
    <submittedName>
        <fullName evidence="2">Xylose isomerase-like protein</fullName>
    </submittedName>
</protein>
<dbReference type="InterPro" id="IPR036237">
    <property type="entry name" value="Xyl_isomerase-like_sf"/>
</dbReference>
<reference evidence="2" key="1">
    <citation type="submission" date="2022-08" db="EMBL/GenBank/DDBJ databases">
        <title>A Global Phylogenomic Analysis of the Shiitake Genus Lentinula.</title>
        <authorList>
            <consortium name="DOE Joint Genome Institute"/>
            <person name="Sierra-Patev S."/>
            <person name="Min B."/>
            <person name="Naranjo-Ortiz M."/>
            <person name="Looney B."/>
            <person name="Konkel Z."/>
            <person name="Slot J.C."/>
            <person name="Sakamoto Y."/>
            <person name="Steenwyk J.L."/>
            <person name="Rokas A."/>
            <person name="Carro J."/>
            <person name="Camarero S."/>
            <person name="Ferreira P."/>
            <person name="Molpeceres G."/>
            <person name="Ruiz-Duenas F.J."/>
            <person name="Serrano A."/>
            <person name="Henrissat B."/>
            <person name="Drula E."/>
            <person name="Hughes K.W."/>
            <person name="Mata J.L."/>
            <person name="Ishikawa N.K."/>
            <person name="Vargas-Isla R."/>
            <person name="Ushijima S."/>
            <person name="Smith C.A."/>
            <person name="Ahrendt S."/>
            <person name="Andreopoulos W."/>
            <person name="He G."/>
            <person name="Labutti K."/>
            <person name="Lipzen A."/>
            <person name="Ng V."/>
            <person name="Riley R."/>
            <person name="Sandor L."/>
            <person name="Barry K."/>
            <person name="Martinez A.T."/>
            <person name="Xiao Y."/>
            <person name="Gibbons J.G."/>
            <person name="Terashima K."/>
            <person name="Grigoriev I.V."/>
            <person name="Hibbett D.S."/>
        </authorList>
    </citation>
    <scope>NUCLEOTIDE SEQUENCE</scope>
    <source>
        <strain evidence="2">RHP3577 ss4</strain>
    </source>
</reference>
<evidence type="ECO:0000313" key="2">
    <source>
        <dbReference type="EMBL" id="KAJ4496632.1"/>
    </source>
</evidence>
<organism evidence="2 3">
    <name type="scientific">Lentinula lateritia</name>
    <dbReference type="NCBI Taxonomy" id="40482"/>
    <lineage>
        <taxon>Eukaryota</taxon>
        <taxon>Fungi</taxon>
        <taxon>Dikarya</taxon>
        <taxon>Basidiomycota</taxon>
        <taxon>Agaricomycotina</taxon>
        <taxon>Agaricomycetes</taxon>
        <taxon>Agaricomycetidae</taxon>
        <taxon>Agaricales</taxon>
        <taxon>Marasmiineae</taxon>
        <taxon>Omphalotaceae</taxon>
        <taxon>Lentinula</taxon>
    </lineage>
</organism>
<gene>
    <name evidence="2" type="ORF">C8R41DRAFT_918208</name>
</gene>
<dbReference type="PANTHER" id="PTHR12110:SF21">
    <property type="entry name" value="XYLOSE ISOMERASE-LIKE TIM BARREL DOMAIN-CONTAINING PROTEIN"/>
    <property type="match status" value="1"/>
</dbReference>
<comment type="caution">
    <text evidence="2">The sequence shown here is derived from an EMBL/GenBank/DDBJ whole genome shotgun (WGS) entry which is preliminary data.</text>
</comment>
<dbReference type="Pfam" id="PF01261">
    <property type="entry name" value="AP_endonuc_2"/>
    <property type="match status" value="1"/>
</dbReference>
<evidence type="ECO:0000313" key="3">
    <source>
        <dbReference type="Proteomes" id="UP001150217"/>
    </source>
</evidence>
<feature type="domain" description="Xylose isomerase-like TIM barrel" evidence="1">
    <location>
        <begin position="35"/>
        <end position="350"/>
    </location>
</feature>
<name>A0ABQ8VM29_9AGAR</name>
<dbReference type="Gene3D" id="3.20.20.150">
    <property type="entry name" value="Divalent-metal-dependent TIM barrel enzymes"/>
    <property type="match status" value="1"/>
</dbReference>